<dbReference type="NCBIfam" id="TIGR01613">
    <property type="entry name" value="primase_Cterm"/>
    <property type="match status" value="1"/>
</dbReference>
<dbReference type="InterPro" id="IPR014015">
    <property type="entry name" value="Helicase_SF3_DNA-vir"/>
</dbReference>
<dbReference type="Gene3D" id="3.90.580.10">
    <property type="entry name" value="Zinc finger, CHC2-type domain"/>
    <property type="match status" value="1"/>
</dbReference>
<keyword evidence="2" id="KW-0378">Hydrolase</keyword>
<keyword evidence="1" id="KW-0547">Nucleotide-binding</keyword>
<dbReference type="GO" id="GO:0005524">
    <property type="term" value="F:ATP binding"/>
    <property type="evidence" value="ECO:0007669"/>
    <property type="project" value="UniProtKB-KW"/>
</dbReference>
<gene>
    <name evidence="6" type="ordered locus">Mesil_0490</name>
</gene>
<organism evidence="6 7">
    <name type="scientific">Allomeiothermus silvanus (strain ATCC 700542 / DSM 9946 / NBRC 106475 / NCIMB 13440 / VI-R2)</name>
    <name type="common">Thermus silvanus</name>
    <dbReference type="NCBI Taxonomy" id="526227"/>
    <lineage>
        <taxon>Bacteria</taxon>
        <taxon>Thermotogati</taxon>
        <taxon>Deinococcota</taxon>
        <taxon>Deinococci</taxon>
        <taxon>Thermales</taxon>
        <taxon>Thermaceae</taxon>
        <taxon>Allomeiothermus</taxon>
    </lineage>
</organism>
<dbReference type="PANTHER" id="PTHR35372:SF2">
    <property type="entry name" value="SF3 HELICASE DOMAIN-CONTAINING PROTEIN"/>
    <property type="match status" value="1"/>
</dbReference>
<dbReference type="InterPro" id="IPR006500">
    <property type="entry name" value="Helicase_put_C_phage/plasmid"/>
</dbReference>
<dbReference type="Proteomes" id="UP000001916">
    <property type="component" value="Chromosome"/>
</dbReference>
<dbReference type="SUPFAM" id="SSF52540">
    <property type="entry name" value="P-loop containing nucleoside triphosphate hydrolases"/>
    <property type="match status" value="1"/>
</dbReference>
<dbReference type="AlphaFoldDB" id="D7B9Z0"/>
<feature type="region of interest" description="Disordered" evidence="4">
    <location>
        <begin position="412"/>
        <end position="437"/>
    </location>
</feature>
<dbReference type="GO" id="GO:0016787">
    <property type="term" value="F:hydrolase activity"/>
    <property type="evidence" value="ECO:0007669"/>
    <property type="project" value="UniProtKB-KW"/>
</dbReference>
<evidence type="ECO:0000259" key="5">
    <source>
        <dbReference type="PROSITE" id="PS51206"/>
    </source>
</evidence>
<dbReference type="STRING" id="526227.Mesil_0490"/>
<dbReference type="eggNOG" id="COG3378">
    <property type="taxonomic scope" value="Bacteria"/>
</dbReference>
<dbReference type="InterPro" id="IPR051620">
    <property type="entry name" value="ORF904-like_C"/>
</dbReference>
<dbReference type="InterPro" id="IPR036977">
    <property type="entry name" value="DNA_primase_Znf_CHC2"/>
</dbReference>
<dbReference type="GO" id="GO:0003677">
    <property type="term" value="F:DNA binding"/>
    <property type="evidence" value="ECO:0007669"/>
    <property type="project" value="InterPro"/>
</dbReference>
<dbReference type="GO" id="GO:0006260">
    <property type="term" value="P:DNA replication"/>
    <property type="evidence" value="ECO:0007669"/>
    <property type="project" value="InterPro"/>
</dbReference>
<dbReference type="Gene3D" id="3.40.50.300">
    <property type="entry name" value="P-loop containing nucleotide triphosphate hydrolases"/>
    <property type="match status" value="1"/>
</dbReference>
<dbReference type="SUPFAM" id="SSF57783">
    <property type="entry name" value="Zinc beta-ribbon"/>
    <property type="match status" value="1"/>
</dbReference>
<evidence type="ECO:0000256" key="3">
    <source>
        <dbReference type="ARBA" id="ARBA00022840"/>
    </source>
</evidence>
<dbReference type="InterPro" id="IPR045455">
    <property type="entry name" value="NrS-1_pol-like_helicase"/>
</dbReference>
<keyword evidence="3" id="KW-0067">ATP-binding</keyword>
<dbReference type="KEGG" id="msv:Mesil_0490"/>
<dbReference type="InterPro" id="IPR027417">
    <property type="entry name" value="P-loop_NTPase"/>
</dbReference>
<feature type="domain" description="SF3 helicase" evidence="5">
    <location>
        <begin position="600"/>
        <end position="759"/>
    </location>
</feature>
<evidence type="ECO:0000256" key="4">
    <source>
        <dbReference type="SAM" id="MobiDB-lite"/>
    </source>
</evidence>
<reference evidence="6 7" key="1">
    <citation type="journal article" date="2010" name="Stand. Genomic Sci.">
        <title>Complete genome sequence of Meiothermus silvanus type strain (VI-R2).</title>
        <authorList>
            <person name="Sikorski J."/>
            <person name="Tindall B.J."/>
            <person name="Lowry S."/>
            <person name="Lucas S."/>
            <person name="Nolan M."/>
            <person name="Copeland A."/>
            <person name="Glavina Del Rio T."/>
            <person name="Tice H."/>
            <person name="Cheng J.F."/>
            <person name="Han C."/>
            <person name="Pitluck S."/>
            <person name="Liolios K."/>
            <person name="Ivanova N."/>
            <person name="Mavromatis K."/>
            <person name="Mikhailova N."/>
            <person name="Pati A."/>
            <person name="Goodwin L."/>
            <person name="Chen A."/>
            <person name="Palaniappan K."/>
            <person name="Land M."/>
            <person name="Hauser L."/>
            <person name="Chang Y.J."/>
            <person name="Jeffries C.D."/>
            <person name="Rohde M."/>
            <person name="Goker M."/>
            <person name="Woyke T."/>
            <person name="Bristow J."/>
            <person name="Eisen J.A."/>
            <person name="Markowitz V."/>
            <person name="Hugenholtz P."/>
            <person name="Kyrpides N.C."/>
            <person name="Klenk H.P."/>
            <person name="Lapidus A."/>
        </authorList>
    </citation>
    <scope>NUCLEOTIDE SEQUENCE [LARGE SCALE GENOMIC DNA]</scope>
    <source>
        <strain evidence="7">ATCC 700542 / DSM 9946 / VI-R2</strain>
    </source>
</reference>
<name>D7B9Z0_ALLS1</name>
<dbReference type="SMART" id="SM00885">
    <property type="entry name" value="D5_N"/>
    <property type="match status" value="1"/>
</dbReference>
<proteinExistence type="predicted"/>
<sequence length="882" mass="98298">MTKDALTHSIERVDLPALVCELWPESGARPGRAGVCRAVWRGDTHPSLSLFQARGMWFWKDHGSGESGNAFHLLLRAGMSKEEAAELLKARAGEVALPEAYFRQAERDASFAAKRGGVGQTRLVALPEGQTRLEAALLSGRPPAEHPRRGAGAASPDDPLLGQSPDGPVHQTDDPLSGQTADAAVHQRAPGLTPEERRALEEAQRRLDEAAIAGRGITLEQARRVGLGKSCQGDLVIPILGPSGEPQAVKTRLLAPGAGYRYRYLTPGRGAPPWYSPGFGQHPERAVLVMEGELNAITSWFALEEKLDVIGMPGVEGRVPWESLAGRRVYLYADEDERGRTALERWLQAASRDTSFAARRGGEHLAARAADVATLEPLGGGLDACEWAHAQGQESLKVRLLTLMEGACRCSPDGEAAHQAPHRQDEDWPPKRGAVSPFLDTEGANADRIVQHFGADLAHVEGQGWLVWAGTHWERSDAVALEIMQRLPQLVLQEALQAGEAGETEKSQKLFKWAQKSDRLSTVRNSVVMASWALRVREWELDARTDELPLENGVLNLESLTLGPHRKLAWHTHVLPHPYDPYAECPRWERFLEEVLPDENLRRYVQKAVGYSLLGDNREHVIFLCYGSGANGKSVFLEVLSWLFGPYAHRADPELLLQRNSDRHPTEIAAMRGKRLVVMQEVDPEGIWRSALLKSMSGDNTLTARKIRENPITFTVTWKVWIAANHLPRSRDHSEAFWRRIKLIPFNVTIPPERRDRTLPWKLREESVGLLAWAVQGLRMYYQEGLQEPEAIAQANRAYREREDQVGRFLKERCQLGGGRTASSALYAAYQEWALEEGERMLSQKAFVAELEQRGLERKRLAEGIFFLGMELPTERKSSTSD</sequence>
<dbReference type="InterPro" id="IPR014818">
    <property type="entry name" value="Phage/plasmid_primase_P4_C"/>
</dbReference>
<keyword evidence="7" id="KW-1185">Reference proteome</keyword>
<dbReference type="HOGENOM" id="CLU_326479_0_0_0"/>
<dbReference type="PANTHER" id="PTHR35372">
    <property type="entry name" value="ATP BINDING PROTEIN-RELATED"/>
    <property type="match status" value="1"/>
</dbReference>
<protein>
    <submittedName>
        <fullName evidence="6">Phage/plasmid primase, P4 family</fullName>
    </submittedName>
</protein>
<feature type="region of interest" description="Disordered" evidence="4">
    <location>
        <begin position="139"/>
        <end position="194"/>
    </location>
</feature>
<dbReference type="Pfam" id="PF08706">
    <property type="entry name" value="D5_N"/>
    <property type="match status" value="1"/>
</dbReference>
<evidence type="ECO:0000313" key="6">
    <source>
        <dbReference type="EMBL" id="ADH62424.1"/>
    </source>
</evidence>
<dbReference type="Pfam" id="PF19263">
    <property type="entry name" value="DUF5906"/>
    <property type="match status" value="1"/>
</dbReference>
<dbReference type="GO" id="GO:0008270">
    <property type="term" value="F:zinc ion binding"/>
    <property type="evidence" value="ECO:0007669"/>
    <property type="project" value="InterPro"/>
</dbReference>
<evidence type="ECO:0000256" key="2">
    <source>
        <dbReference type="ARBA" id="ARBA00022801"/>
    </source>
</evidence>
<dbReference type="PROSITE" id="PS51206">
    <property type="entry name" value="SF3_HELICASE_1"/>
    <property type="match status" value="1"/>
</dbReference>
<accession>D7B9Z0</accession>
<evidence type="ECO:0000256" key="1">
    <source>
        <dbReference type="ARBA" id="ARBA00022741"/>
    </source>
</evidence>
<dbReference type="EMBL" id="CP002042">
    <property type="protein sequence ID" value="ADH62424.1"/>
    <property type="molecule type" value="Genomic_DNA"/>
</dbReference>
<evidence type="ECO:0000313" key="7">
    <source>
        <dbReference type="Proteomes" id="UP000001916"/>
    </source>
</evidence>
<dbReference type="RefSeq" id="WP_013157030.1">
    <property type="nucleotide sequence ID" value="NC_014212.1"/>
</dbReference>